<protein>
    <submittedName>
        <fullName evidence="1">Uncharacterized protein</fullName>
    </submittedName>
</protein>
<sequence>MPCQSPTQKQRLLSKVLCKNFRELLSKGL</sequence>
<proteinExistence type="predicted"/>
<organism evidence="1">
    <name type="scientific">Salmonella phage vB_SEnST11_KE22</name>
    <dbReference type="NCBI Taxonomy" id="3161173"/>
    <lineage>
        <taxon>Viruses</taxon>
        <taxon>Duplodnaviria</taxon>
        <taxon>Heunggongvirae</taxon>
        <taxon>Uroviricota</taxon>
        <taxon>Caudoviricetes</taxon>
        <taxon>Vequintavirinae</taxon>
        <taxon>Seunavirus</taxon>
    </lineage>
</organism>
<dbReference type="EMBL" id="PP856721">
    <property type="protein sequence ID" value="XCH40390.1"/>
    <property type="molecule type" value="Genomic_DNA"/>
</dbReference>
<reference evidence="1" key="1">
    <citation type="submission" date="2024-05" db="EMBL/GenBank/DDBJ databases">
        <authorList>
            <person name="Mugo M.M."/>
            <person name="Musyoki A.M."/>
            <person name="Makumi A.M."/>
            <person name="Mutai I."/>
            <person name="Drechsel O."/>
            <person name="Kering K.K."/>
            <person name="Muturi P."/>
            <person name="Mbae C.K."/>
            <person name="Kariuki S.M."/>
        </authorList>
    </citation>
    <scope>NUCLEOTIDE SEQUENCE</scope>
</reference>
<gene>
    <name evidence="1" type="ORF">NDDWPVAN_CDS0264</name>
</gene>
<accession>A0AAU8GHA6</accession>
<evidence type="ECO:0000313" key="1">
    <source>
        <dbReference type="EMBL" id="XCH40390.1"/>
    </source>
</evidence>
<name>A0AAU8GHA6_9CAUD</name>